<reference evidence="1 2" key="4">
    <citation type="journal article" date="2011" name="BMC Genomics">
        <title>RNA-Seq improves annotation of protein-coding genes in the cucumber genome.</title>
        <authorList>
            <person name="Li Z."/>
            <person name="Zhang Z."/>
            <person name="Yan P."/>
            <person name="Huang S."/>
            <person name="Fei Z."/>
            <person name="Lin K."/>
        </authorList>
    </citation>
    <scope>NUCLEOTIDE SEQUENCE [LARGE SCALE GENOMIC DNA]</scope>
    <source>
        <strain evidence="2">cv. 9930</strain>
    </source>
</reference>
<protein>
    <submittedName>
        <fullName evidence="1">Uncharacterized protein</fullName>
    </submittedName>
</protein>
<keyword evidence="2" id="KW-1185">Reference proteome</keyword>
<reference evidence="1 2" key="2">
    <citation type="journal article" date="2009" name="PLoS ONE">
        <title>An integrated genetic and cytogenetic map of the cucumber genome.</title>
        <authorList>
            <person name="Ren Y."/>
            <person name="Zhang Z."/>
            <person name="Liu J."/>
            <person name="Staub J.E."/>
            <person name="Han Y."/>
            <person name="Cheng Z."/>
            <person name="Li X."/>
            <person name="Lu J."/>
            <person name="Miao H."/>
            <person name="Kang H."/>
            <person name="Xie B."/>
            <person name="Gu X."/>
            <person name="Wang X."/>
            <person name="Du Y."/>
            <person name="Jin W."/>
            <person name="Huang S."/>
        </authorList>
    </citation>
    <scope>NUCLEOTIDE SEQUENCE [LARGE SCALE GENOMIC DNA]</scope>
    <source>
        <strain evidence="2">cv. 9930</strain>
    </source>
</reference>
<dbReference type="Gramene" id="KGN44511">
    <property type="protein sequence ID" value="KGN44511"/>
    <property type="gene ID" value="Csa_7G322080"/>
</dbReference>
<name>A0A0A0K9Q0_CUCSA</name>
<accession>A0A0A0K9Q0</accession>
<dbReference type="Proteomes" id="UP000029981">
    <property type="component" value="Chromosome 7"/>
</dbReference>
<evidence type="ECO:0000313" key="1">
    <source>
        <dbReference type="EMBL" id="KGN44511.1"/>
    </source>
</evidence>
<proteinExistence type="predicted"/>
<reference evidence="1 2" key="1">
    <citation type="journal article" date="2009" name="Nat. Genet.">
        <title>The genome of the cucumber, Cucumis sativus L.</title>
        <authorList>
            <person name="Huang S."/>
            <person name="Li R."/>
            <person name="Zhang Z."/>
            <person name="Li L."/>
            <person name="Gu X."/>
            <person name="Fan W."/>
            <person name="Lucas W.J."/>
            <person name="Wang X."/>
            <person name="Xie B."/>
            <person name="Ni P."/>
            <person name="Ren Y."/>
            <person name="Zhu H."/>
            <person name="Li J."/>
            <person name="Lin K."/>
            <person name="Jin W."/>
            <person name="Fei Z."/>
            <person name="Li G."/>
            <person name="Staub J."/>
            <person name="Kilian A."/>
            <person name="van der Vossen E.A."/>
            <person name="Wu Y."/>
            <person name="Guo J."/>
            <person name="He J."/>
            <person name="Jia Z."/>
            <person name="Ren Y."/>
            <person name="Tian G."/>
            <person name="Lu Y."/>
            <person name="Ruan J."/>
            <person name="Qian W."/>
            <person name="Wang M."/>
            <person name="Huang Q."/>
            <person name="Li B."/>
            <person name="Xuan Z."/>
            <person name="Cao J."/>
            <person name="Asan"/>
            <person name="Wu Z."/>
            <person name="Zhang J."/>
            <person name="Cai Q."/>
            <person name="Bai Y."/>
            <person name="Zhao B."/>
            <person name="Han Y."/>
            <person name="Li Y."/>
            <person name="Li X."/>
            <person name="Wang S."/>
            <person name="Shi Q."/>
            <person name="Liu S."/>
            <person name="Cho W.K."/>
            <person name="Kim J.Y."/>
            <person name="Xu Y."/>
            <person name="Heller-Uszynska K."/>
            <person name="Miao H."/>
            <person name="Cheng Z."/>
            <person name="Zhang S."/>
            <person name="Wu J."/>
            <person name="Yang Y."/>
            <person name="Kang H."/>
            <person name="Li M."/>
            <person name="Liang H."/>
            <person name="Ren X."/>
            <person name="Shi Z."/>
            <person name="Wen M."/>
            <person name="Jian M."/>
            <person name="Yang H."/>
            <person name="Zhang G."/>
            <person name="Yang Z."/>
            <person name="Chen R."/>
            <person name="Liu S."/>
            <person name="Li J."/>
            <person name="Ma L."/>
            <person name="Liu H."/>
            <person name="Zhou Y."/>
            <person name="Zhao J."/>
            <person name="Fang X."/>
            <person name="Li G."/>
            <person name="Fang L."/>
            <person name="Li Y."/>
            <person name="Liu D."/>
            <person name="Zheng H."/>
            <person name="Zhang Y."/>
            <person name="Qin N."/>
            <person name="Li Z."/>
            <person name="Yang G."/>
            <person name="Yang S."/>
            <person name="Bolund L."/>
            <person name="Kristiansen K."/>
            <person name="Zheng H."/>
            <person name="Li S."/>
            <person name="Zhang X."/>
            <person name="Yang H."/>
            <person name="Wang J."/>
            <person name="Sun R."/>
            <person name="Zhang B."/>
            <person name="Jiang S."/>
            <person name="Wang J."/>
            <person name="Du Y."/>
            <person name="Li S."/>
        </authorList>
    </citation>
    <scope>NUCLEOTIDE SEQUENCE [LARGE SCALE GENOMIC DNA]</scope>
    <source>
        <strain evidence="2">cv. 9930</strain>
    </source>
</reference>
<evidence type="ECO:0000313" key="2">
    <source>
        <dbReference type="Proteomes" id="UP000029981"/>
    </source>
</evidence>
<dbReference type="AlphaFoldDB" id="A0A0A0K9Q0"/>
<reference evidence="1 2" key="3">
    <citation type="journal article" date="2010" name="BMC Genomics">
        <title>Transcriptome sequencing and comparative analysis of cucumber flowers with different sex types.</title>
        <authorList>
            <person name="Guo S."/>
            <person name="Zheng Y."/>
            <person name="Joung J.G."/>
            <person name="Liu S."/>
            <person name="Zhang Z."/>
            <person name="Crasta O.R."/>
            <person name="Sobral B.W."/>
            <person name="Xu Y."/>
            <person name="Huang S."/>
            <person name="Fei Z."/>
        </authorList>
    </citation>
    <scope>NUCLEOTIDE SEQUENCE [LARGE SCALE GENOMIC DNA]</scope>
    <source>
        <strain evidence="2">cv. 9930</strain>
    </source>
</reference>
<dbReference type="EMBL" id="CM002928">
    <property type="protein sequence ID" value="KGN44511.1"/>
    <property type="molecule type" value="Genomic_DNA"/>
</dbReference>
<sequence>MTLPSAFCRGGEILKTQKGDFILPSGPSRLRFFTSFRVDFEVIFVGLEWFQVLCGRALFQIFQHRLEILWS</sequence>
<organism evidence="1 2">
    <name type="scientific">Cucumis sativus</name>
    <name type="common">Cucumber</name>
    <dbReference type="NCBI Taxonomy" id="3659"/>
    <lineage>
        <taxon>Eukaryota</taxon>
        <taxon>Viridiplantae</taxon>
        <taxon>Streptophyta</taxon>
        <taxon>Embryophyta</taxon>
        <taxon>Tracheophyta</taxon>
        <taxon>Spermatophyta</taxon>
        <taxon>Magnoliopsida</taxon>
        <taxon>eudicotyledons</taxon>
        <taxon>Gunneridae</taxon>
        <taxon>Pentapetalae</taxon>
        <taxon>rosids</taxon>
        <taxon>fabids</taxon>
        <taxon>Cucurbitales</taxon>
        <taxon>Cucurbitaceae</taxon>
        <taxon>Benincaseae</taxon>
        <taxon>Cucumis</taxon>
    </lineage>
</organism>
<gene>
    <name evidence="1" type="ORF">Csa_7G322080</name>
</gene>